<evidence type="ECO:0000259" key="2">
    <source>
        <dbReference type="Pfam" id="PF03432"/>
    </source>
</evidence>
<dbReference type="InterPro" id="IPR005094">
    <property type="entry name" value="Endonuclease_MobA/VirD2"/>
</dbReference>
<organism evidence="3 4">
    <name type="scientific">Sulfitobacter aestuarii</name>
    <dbReference type="NCBI Taxonomy" id="2161676"/>
    <lineage>
        <taxon>Bacteria</taxon>
        <taxon>Pseudomonadati</taxon>
        <taxon>Pseudomonadota</taxon>
        <taxon>Alphaproteobacteria</taxon>
        <taxon>Rhodobacterales</taxon>
        <taxon>Roseobacteraceae</taxon>
        <taxon>Sulfitobacter</taxon>
    </lineage>
</organism>
<sequence>MILKGNERGHGKELAKHLLNVRDNEHVELHDLRGYAADDLAGAMQESEAIARGTRCKNHLFSLSLNPPEHEDVPVEVFEAAIDRIEGRLGLEGQPRAIVFHEKEGRRHAHAVWSRIDGEEMKAINLPWHKTRLNEVARELYREHGWQIPDGFRDRAARDPLAFTLEEWQQAKRTKQDPKLTKTMIRESWSGSDSRESFEAALRDKGLWLAQGDKRGFVAVDWRGETYSLSRMSGAKTKELKARLGDPRDLLSVDEAKAQIGAQLTPKLKAWAKEEQEKAEKAGLAAQFQREQMVQRQRQARAQIKTQQEQRWLNEEKKRAERTPRGIRGLWGWVTGKNRKIRNENEAEIARAQQRDRTEKQETIRKQLTERRNLQRQVKLARQKQQARIAELNQDVARAMALGRVPERQASKQKSRTHRRDQTRGRDRGNEFSPK</sequence>
<feature type="compositionally biased region" description="Basic and acidic residues" evidence="1">
    <location>
        <begin position="420"/>
        <end position="435"/>
    </location>
</feature>
<evidence type="ECO:0000313" key="3">
    <source>
        <dbReference type="EMBL" id="MFD2741690.1"/>
    </source>
</evidence>
<feature type="region of interest" description="Disordered" evidence="1">
    <location>
        <begin position="400"/>
        <end position="435"/>
    </location>
</feature>
<evidence type="ECO:0000256" key="1">
    <source>
        <dbReference type="SAM" id="MobiDB-lite"/>
    </source>
</evidence>
<name>A0ABW5U8R7_9RHOB</name>
<comment type="caution">
    <text evidence="3">The sequence shown here is derived from an EMBL/GenBank/DDBJ whole genome shotgun (WGS) entry which is preliminary data.</text>
</comment>
<evidence type="ECO:0000313" key="4">
    <source>
        <dbReference type="Proteomes" id="UP001597474"/>
    </source>
</evidence>
<keyword evidence="4" id="KW-1185">Reference proteome</keyword>
<dbReference type="RefSeq" id="WP_386376117.1">
    <property type="nucleotide sequence ID" value="NZ_JBHUMP010000043.1"/>
</dbReference>
<proteinExistence type="predicted"/>
<dbReference type="Proteomes" id="UP001597474">
    <property type="component" value="Unassembled WGS sequence"/>
</dbReference>
<feature type="domain" description="MobA/VirD2-like nuclease" evidence="2">
    <location>
        <begin position="25"/>
        <end position="146"/>
    </location>
</feature>
<dbReference type="Pfam" id="PF03432">
    <property type="entry name" value="Relaxase"/>
    <property type="match status" value="1"/>
</dbReference>
<accession>A0ABW5U8R7</accession>
<dbReference type="EMBL" id="JBHUMP010000043">
    <property type="protein sequence ID" value="MFD2741690.1"/>
    <property type="molecule type" value="Genomic_DNA"/>
</dbReference>
<protein>
    <submittedName>
        <fullName evidence="3">Relaxase/mobilization nuclease domain-containing protein</fullName>
    </submittedName>
</protein>
<reference evidence="4" key="1">
    <citation type="journal article" date="2019" name="Int. J. Syst. Evol. Microbiol.">
        <title>The Global Catalogue of Microorganisms (GCM) 10K type strain sequencing project: providing services to taxonomists for standard genome sequencing and annotation.</title>
        <authorList>
            <consortium name="The Broad Institute Genomics Platform"/>
            <consortium name="The Broad Institute Genome Sequencing Center for Infectious Disease"/>
            <person name="Wu L."/>
            <person name="Ma J."/>
        </authorList>
    </citation>
    <scope>NUCLEOTIDE SEQUENCE [LARGE SCALE GENOMIC DNA]</scope>
    <source>
        <strain evidence="4">TISTR 2562</strain>
    </source>
</reference>
<gene>
    <name evidence="3" type="ORF">ACFSUD_19215</name>
</gene>